<dbReference type="Gene3D" id="3.30.710.10">
    <property type="entry name" value="Potassium Channel Kv1.1, Chain A"/>
    <property type="match status" value="1"/>
</dbReference>
<evidence type="ECO:0000313" key="1">
    <source>
        <dbReference type="EMBL" id="KAF2441702.1"/>
    </source>
</evidence>
<evidence type="ECO:0000313" key="2">
    <source>
        <dbReference type="Proteomes" id="UP000799764"/>
    </source>
</evidence>
<sequence length="263" mass="29667">MAPTADKPAMAGTKRKFNMFAMDQELVDFLVDGKQFSVHEGLLQHIIPSWGSAFGPSERFPRVGNAWAIPDTSPWAFCGFMHWLYNQELPNETMLKEKECPHGFDIGTESEPLACSMAVDLYDIGQMLGVTSLRDAALAHVFREYQSANIVPDMDRTWQVFGFDGQKERTGNICELLVDVCLKRKELCRPLIQEAADIGADLLPRDFVFGLCVGHFKLDKPNADCNVTNNFQGPLKLSDYHWHSEDDSVCPCKRSARDEFLIK</sequence>
<dbReference type="EMBL" id="MU001505">
    <property type="protein sequence ID" value="KAF2441702.1"/>
    <property type="molecule type" value="Genomic_DNA"/>
</dbReference>
<protein>
    <recommendedName>
        <fullName evidence="3">BTB domain-containing protein</fullName>
    </recommendedName>
</protein>
<comment type="caution">
    <text evidence="1">The sequence shown here is derived from an EMBL/GenBank/DDBJ whole genome shotgun (WGS) entry which is preliminary data.</text>
</comment>
<evidence type="ECO:0008006" key="3">
    <source>
        <dbReference type="Google" id="ProtNLM"/>
    </source>
</evidence>
<reference evidence="1" key="1">
    <citation type="journal article" date="2020" name="Stud. Mycol.">
        <title>101 Dothideomycetes genomes: a test case for predicting lifestyles and emergence of pathogens.</title>
        <authorList>
            <person name="Haridas S."/>
            <person name="Albert R."/>
            <person name="Binder M."/>
            <person name="Bloem J."/>
            <person name="Labutti K."/>
            <person name="Salamov A."/>
            <person name="Andreopoulos B."/>
            <person name="Baker S."/>
            <person name="Barry K."/>
            <person name="Bills G."/>
            <person name="Bluhm B."/>
            <person name="Cannon C."/>
            <person name="Castanera R."/>
            <person name="Culley D."/>
            <person name="Daum C."/>
            <person name="Ezra D."/>
            <person name="Gonzalez J."/>
            <person name="Henrissat B."/>
            <person name="Kuo A."/>
            <person name="Liang C."/>
            <person name="Lipzen A."/>
            <person name="Lutzoni F."/>
            <person name="Magnuson J."/>
            <person name="Mondo S."/>
            <person name="Nolan M."/>
            <person name="Ohm R."/>
            <person name="Pangilinan J."/>
            <person name="Park H.-J."/>
            <person name="Ramirez L."/>
            <person name="Alfaro M."/>
            <person name="Sun H."/>
            <person name="Tritt A."/>
            <person name="Yoshinaga Y."/>
            <person name="Zwiers L.-H."/>
            <person name="Turgeon B."/>
            <person name="Goodwin S."/>
            <person name="Spatafora J."/>
            <person name="Crous P."/>
            <person name="Grigoriev I."/>
        </authorList>
    </citation>
    <scope>NUCLEOTIDE SEQUENCE</scope>
    <source>
        <strain evidence="1">CBS 690.94</strain>
    </source>
</reference>
<proteinExistence type="predicted"/>
<dbReference type="AlphaFoldDB" id="A0A9P4PD71"/>
<organism evidence="1 2">
    <name type="scientific">Karstenula rhodostoma CBS 690.94</name>
    <dbReference type="NCBI Taxonomy" id="1392251"/>
    <lineage>
        <taxon>Eukaryota</taxon>
        <taxon>Fungi</taxon>
        <taxon>Dikarya</taxon>
        <taxon>Ascomycota</taxon>
        <taxon>Pezizomycotina</taxon>
        <taxon>Dothideomycetes</taxon>
        <taxon>Pleosporomycetidae</taxon>
        <taxon>Pleosporales</taxon>
        <taxon>Massarineae</taxon>
        <taxon>Didymosphaeriaceae</taxon>
        <taxon>Karstenula</taxon>
    </lineage>
</organism>
<dbReference type="OrthoDB" id="3789421at2759"/>
<gene>
    <name evidence="1" type="ORF">P171DRAFT_446543</name>
</gene>
<dbReference type="InterPro" id="IPR011333">
    <property type="entry name" value="SKP1/BTB/POZ_sf"/>
</dbReference>
<keyword evidence="2" id="KW-1185">Reference proteome</keyword>
<accession>A0A9P4PD71</accession>
<dbReference type="Proteomes" id="UP000799764">
    <property type="component" value="Unassembled WGS sequence"/>
</dbReference>
<name>A0A9P4PD71_9PLEO</name>